<dbReference type="AlphaFoldDB" id="A0A836CM21"/>
<feature type="coiled-coil region" evidence="1">
    <location>
        <begin position="257"/>
        <end position="325"/>
    </location>
</feature>
<proteinExistence type="predicted"/>
<evidence type="ECO:0000313" key="4">
    <source>
        <dbReference type="Proteomes" id="UP000664859"/>
    </source>
</evidence>
<feature type="region of interest" description="Disordered" evidence="2">
    <location>
        <begin position="395"/>
        <end position="450"/>
    </location>
</feature>
<accession>A0A836CM21</accession>
<feature type="compositionally biased region" description="Gly residues" evidence="2">
    <location>
        <begin position="653"/>
        <end position="662"/>
    </location>
</feature>
<comment type="caution">
    <text evidence="3">The sequence shown here is derived from an EMBL/GenBank/DDBJ whole genome shotgun (WGS) entry which is preliminary data.</text>
</comment>
<gene>
    <name evidence="3" type="ORF">JKP88DRAFT_299276</name>
</gene>
<sequence>MQSRLESTERNLAQLAREQLKASSFKLADSSANGSQYHDEIAGKANKLILQLKSDVRTLSKYVSRLPATDKAAVLVPDHMRLRVHADVAAQAQAMEMSKAAEAVVGVVALEKLLEQVPLVPTAAAEDAREAALAAALDTVARLDELRGGLMAALERRLAAAKQQLDRDFGASFLDMQAFLRAEQDVLAAASDARTCGQGTIAFVQVTHQLTRRLAMIAKAPLYAPADPLPHNEFQLLAHAAHGLRAVREGLSHAVLLKQARAERQALAEQLAGAQAELRRIHHTYAEMLTPETSKGLANRQRIAIEELTAQAKAIRDENGSLKLQLDKSTAQQGRVSDLLADAQMAVEAQGARHGRELARLKTQVESMRARAEQLESLAAQSQTHIAMLHSANRRQAAELERLRAPPPAATAPAAAAAAAPEATPPAPLTPARKLRGGTGGGGAAARKPASAAGGDAAAAAAAAPGEGATCWEELERQNQLLRGQAARKARLALVAIAARDAALKCGTEDHERVKALAAEAAALRAAAAAAAQAAAEAAAEHSAQLAALRAAAEHAAAAAAEERGAAAAARARLTDRDAAVAVMERQAAEAEERRCELAAAAARAEAALSIALEPKLVSAACVQAPDPHDDGSGDAVLWAAQTAPPLPPEGVAEGGEGGGAQAQGAQLRPPSGGRQR</sequence>
<feature type="compositionally biased region" description="Low complexity" evidence="2">
    <location>
        <begin position="411"/>
        <end position="422"/>
    </location>
</feature>
<keyword evidence="1" id="KW-0175">Coiled coil</keyword>
<evidence type="ECO:0000256" key="1">
    <source>
        <dbReference type="SAM" id="Coils"/>
    </source>
</evidence>
<organism evidence="3 4">
    <name type="scientific">Tribonema minus</name>
    <dbReference type="NCBI Taxonomy" id="303371"/>
    <lineage>
        <taxon>Eukaryota</taxon>
        <taxon>Sar</taxon>
        <taxon>Stramenopiles</taxon>
        <taxon>Ochrophyta</taxon>
        <taxon>PX clade</taxon>
        <taxon>Xanthophyceae</taxon>
        <taxon>Tribonematales</taxon>
        <taxon>Tribonemataceae</taxon>
        <taxon>Tribonema</taxon>
    </lineage>
</organism>
<reference evidence="3" key="1">
    <citation type="submission" date="2021-02" db="EMBL/GenBank/DDBJ databases">
        <title>First Annotated Genome of the Yellow-green Alga Tribonema minus.</title>
        <authorList>
            <person name="Mahan K.M."/>
        </authorList>
    </citation>
    <scope>NUCLEOTIDE SEQUENCE</scope>
    <source>
        <strain evidence="3">UTEX B ZZ1240</strain>
    </source>
</reference>
<dbReference type="EMBL" id="JAFCMP010000036">
    <property type="protein sequence ID" value="KAG5190253.1"/>
    <property type="molecule type" value="Genomic_DNA"/>
</dbReference>
<evidence type="ECO:0000256" key="2">
    <source>
        <dbReference type="SAM" id="MobiDB-lite"/>
    </source>
</evidence>
<keyword evidence="4" id="KW-1185">Reference proteome</keyword>
<evidence type="ECO:0000313" key="3">
    <source>
        <dbReference type="EMBL" id="KAG5190253.1"/>
    </source>
</evidence>
<feature type="region of interest" description="Disordered" evidence="2">
    <location>
        <begin position="625"/>
        <end position="677"/>
    </location>
</feature>
<protein>
    <submittedName>
        <fullName evidence="3">Uncharacterized protein</fullName>
    </submittedName>
</protein>
<dbReference type="Proteomes" id="UP000664859">
    <property type="component" value="Unassembled WGS sequence"/>
</dbReference>
<name>A0A836CM21_9STRA</name>